<dbReference type="STRING" id="249408.BOO71_0000088"/>
<protein>
    <submittedName>
        <fullName evidence="4">3-oxoacyl-[acyl-carrier protein] reductase</fullName>
    </submittedName>
</protein>
<dbReference type="PRINTS" id="PR00080">
    <property type="entry name" value="SDRFAMILY"/>
</dbReference>
<dbReference type="Pfam" id="PF00106">
    <property type="entry name" value="adh_short"/>
    <property type="match status" value="1"/>
</dbReference>
<evidence type="ECO:0000256" key="2">
    <source>
        <dbReference type="ARBA" id="ARBA00023002"/>
    </source>
</evidence>
<gene>
    <name evidence="4" type="ORF">BOO71_0000088</name>
</gene>
<evidence type="ECO:0000256" key="3">
    <source>
        <dbReference type="RuleBase" id="RU000363"/>
    </source>
</evidence>
<dbReference type="Gene3D" id="3.40.50.720">
    <property type="entry name" value="NAD(P)-binding Rossmann-like Domain"/>
    <property type="match status" value="1"/>
</dbReference>
<evidence type="ECO:0000313" key="5">
    <source>
        <dbReference type="Proteomes" id="UP000186607"/>
    </source>
</evidence>
<dbReference type="OrthoDB" id="9775296at2"/>
<dbReference type="PRINTS" id="PR00081">
    <property type="entry name" value="GDHRDH"/>
</dbReference>
<dbReference type="Proteomes" id="UP000186607">
    <property type="component" value="Unassembled WGS sequence"/>
</dbReference>
<dbReference type="SUPFAM" id="SSF51735">
    <property type="entry name" value="NAD(P)-binding Rossmann-fold domains"/>
    <property type="match status" value="1"/>
</dbReference>
<dbReference type="InterPro" id="IPR002347">
    <property type="entry name" value="SDR_fam"/>
</dbReference>
<dbReference type="PANTHER" id="PTHR43115">
    <property type="entry name" value="DEHYDROGENASE/REDUCTASE SDR FAMILY MEMBER 11"/>
    <property type="match status" value="1"/>
</dbReference>
<keyword evidence="2" id="KW-0560">Oxidoreductase</keyword>
<proteinExistence type="inferred from homology"/>
<dbReference type="InterPro" id="IPR036291">
    <property type="entry name" value="NAD(P)-bd_dom_sf"/>
</dbReference>
<evidence type="ECO:0000256" key="1">
    <source>
        <dbReference type="ARBA" id="ARBA00006484"/>
    </source>
</evidence>
<dbReference type="GO" id="GO:0016491">
    <property type="term" value="F:oxidoreductase activity"/>
    <property type="evidence" value="ECO:0007669"/>
    <property type="project" value="UniProtKB-KW"/>
</dbReference>
<dbReference type="AlphaFoldDB" id="A0A1U7P5A0"/>
<organism evidence="4 5">
    <name type="scientific">Deinococcus marmoris</name>
    <dbReference type="NCBI Taxonomy" id="249408"/>
    <lineage>
        <taxon>Bacteria</taxon>
        <taxon>Thermotogati</taxon>
        <taxon>Deinococcota</taxon>
        <taxon>Deinococci</taxon>
        <taxon>Deinococcales</taxon>
        <taxon>Deinococcaceae</taxon>
        <taxon>Deinococcus</taxon>
    </lineage>
</organism>
<accession>A0A1U7P5A0</accession>
<dbReference type="RefSeq" id="WP_075829972.1">
    <property type="nucleotide sequence ID" value="NZ_MSTI01000002.1"/>
</dbReference>
<dbReference type="PANTHER" id="PTHR43115:SF4">
    <property type="entry name" value="DEHYDROGENASE_REDUCTASE SDR FAMILY MEMBER 11"/>
    <property type="match status" value="1"/>
</dbReference>
<comment type="caution">
    <text evidence="4">The sequence shown here is derived from an EMBL/GenBank/DDBJ whole genome shotgun (WGS) entry which is preliminary data.</text>
</comment>
<name>A0A1U7P5A0_9DEIO</name>
<comment type="similarity">
    <text evidence="1 3">Belongs to the short-chain dehydrogenases/reductases (SDR) family.</text>
</comment>
<evidence type="ECO:0000313" key="4">
    <source>
        <dbReference type="EMBL" id="OLV20344.1"/>
    </source>
</evidence>
<keyword evidence="5" id="KW-1185">Reference proteome</keyword>
<sequence>MTSTPDSKVLFITGAGGGIGTAVARHAVRDGWRVAVTDRCFETVQTLAAELGNAALPLPCDVTEWAELDAAVAATLNHFGRLDAALANAGFTAGEARYSEGGPTPHEWRDMILTNVLGTALTARATLPHLLSSTGHLLLLGSVTGRVATPGPYSATKFAVSGMAESIRQEVRESGVRVTCIEPGRVDTAYWDAGGKPEGVDYLQDNDIARAVLYVLSQPPHVAISEVVIRPSTQIE</sequence>
<dbReference type="EMBL" id="MSTI01000002">
    <property type="protein sequence ID" value="OLV20344.1"/>
    <property type="molecule type" value="Genomic_DNA"/>
</dbReference>
<reference evidence="4 5" key="1">
    <citation type="submission" date="2017-01" db="EMBL/GenBank/DDBJ databases">
        <title>Genome Analysis of Deinococcus marmoris KOPRI26562.</title>
        <authorList>
            <person name="Kim J.H."/>
            <person name="Oh H.-M."/>
        </authorList>
    </citation>
    <scope>NUCLEOTIDE SEQUENCE [LARGE SCALE GENOMIC DNA]</scope>
    <source>
        <strain evidence="4 5">KOPRI26562</strain>
    </source>
</reference>